<evidence type="ECO:0000313" key="6">
    <source>
        <dbReference type="EMBL" id="MDT0603508.1"/>
    </source>
</evidence>
<proteinExistence type="predicted"/>
<evidence type="ECO:0000313" key="7">
    <source>
        <dbReference type="Proteomes" id="UP001266357"/>
    </source>
</evidence>
<dbReference type="Proteomes" id="UP001266357">
    <property type="component" value="Unassembled WGS sequence"/>
</dbReference>
<reference evidence="6 7" key="1">
    <citation type="submission" date="2023-09" db="EMBL/GenBank/DDBJ databases">
        <authorList>
            <person name="Rey-Velasco X."/>
        </authorList>
    </citation>
    <scope>NUCLEOTIDE SEQUENCE [LARGE SCALE GENOMIC DNA]</scope>
    <source>
        <strain evidence="6 7">W431</strain>
    </source>
</reference>
<organism evidence="6 7">
    <name type="scientific">Thalassotalea castellviae</name>
    <dbReference type="NCBI Taxonomy" id="3075612"/>
    <lineage>
        <taxon>Bacteria</taxon>
        <taxon>Pseudomonadati</taxon>
        <taxon>Pseudomonadota</taxon>
        <taxon>Gammaproteobacteria</taxon>
        <taxon>Alteromonadales</taxon>
        <taxon>Colwelliaceae</taxon>
        <taxon>Thalassotalea</taxon>
    </lineage>
</organism>
<evidence type="ECO:0000256" key="3">
    <source>
        <dbReference type="ARBA" id="ARBA00023143"/>
    </source>
</evidence>
<evidence type="ECO:0000259" key="4">
    <source>
        <dbReference type="Pfam" id="PF07238"/>
    </source>
</evidence>
<evidence type="ECO:0000259" key="5">
    <source>
        <dbReference type="Pfam" id="PF12945"/>
    </source>
</evidence>
<dbReference type="Pfam" id="PF12945">
    <property type="entry name" value="PilZNR"/>
    <property type="match status" value="1"/>
</dbReference>
<comment type="caution">
    <text evidence="6">The sequence shown here is derived from an EMBL/GenBank/DDBJ whole genome shotgun (WGS) entry which is preliminary data.</text>
</comment>
<dbReference type="Pfam" id="PF07238">
    <property type="entry name" value="PilZ"/>
    <property type="match status" value="1"/>
</dbReference>
<accession>A0ABU3A319</accession>
<dbReference type="InterPro" id="IPR012349">
    <property type="entry name" value="Split_barrel_FMN-bd"/>
</dbReference>
<evidence type="ECO:0000256" key="1">
    <source>
        <dbReference type="ARBA" id="ARBA00022636"/>
    </source>
</evidence>
<keyword evidence="2" id="KW-0547">Nucleotide-binding</keyword>
<name>A0ABU3A319_9GAMM</name>
<protein>
    <submittedName>
        <fullName evidence="6">PilZ domain-containing protein</fullName>
    </submittedName>
</protein>
<dbReference type="SUPFAM" id="SSF141371">
    <property type="entry name" value="PilZ domain-like"/>
    <property type="match status" value="2"/>
</dbReference>
<dbReference type="InterPro" id="IPR009926">
    <property type="entry name" value="T3SS_YcgR_PilZN"/>
</dbReference>
<gene>
    <name evidence="6" type="ORF">RM573_07850</name>
</gene>
<dbReference type="EMBL" id="JAVRIF010000003">
    <property type="protein sequence ID" value="MDT0603508.1"/>
    <property type="molecule type" value="Genomic_DNA"/>
</dbReference>
<dbReference type="Gene3D" id="2.40.10.220">
    <property type="entry name" value="predicted glycosyltransferase like domains"/>
    <property type="match status" value="1"/>
</dbReference>
<keyword evidence="1" id="KW-0973">c-di-GMP</keyword>
<dbReference type="RefSeq" id="WP_311579776.1">
    <property type="nucleotide sequence ID" value="NZ_JAVRIF010000003.1"/>
</dbReference>
<keyword evidence="7" id="KW-1185">Reference proteome</keyword>
<dbReference type="InterPro" id="IPR009875">
    <property type="entry name" value="PilZ_domain"/>
</dbReference>
<dbReference type="Gene3D" id="2.30.110.10">
    <property type="entry name" value="Electron Transport, Fmn-binding Protein, Chain A"/>
    <property type="match status" value="1"/>
</dbReference>
<evidence type="ECO:0000256" key="2">
    <source>
        <dbReference type="ARBA" id="ARBA00022741"/>
    </source>
</evidence>
<feature type="domain" description="Type III secretion system flagellar brake protein YcgR PilZN" evidence="5">
    <location>
        <begin position="24"/>
        <end position="113"/>
    </location>
</feature>
<sequence length="227" mass="24915">MSLAPVKIETLSRINNNLGLMQAGSIVSIDISTPAGQKGKFRSTFVGFLAKQYVLIQIPDSSKMGNFGQFITQGTGVTVRGLIEGNEGSVAAFVSSIKQTIQLPSKLMVLEFPTSMSVQSLRKSIRVDTDIRAKVRIEKNFWEGMITDLSKNGCQLRVDNGEEISLATDKSIDFVIETFPELGTLKFSGEMCSQKQITNGMSLGIKFNEAHKNSVVKLLYHVVTMEL</sequence>
<feature type="domain" description="PilZ" evidence="4">
    <location>
        <begin position="121"/>
        <end position="214"/>
    </location>
</feature>
<keyword evidence="3" id="KW-0975">Bacterial flagellum</keyword>